<sequence length="386" mass="44083">MCDILGHIAKRLTSLIAQRGKTVNRVAVLDMLLDSSAICKLEEYTTEMLYNKQKPGLDMNTELSDKVAFNSKGSFESKYVFRMMDAILVNAWRAHQAVFDIAPWLATLAEPPSLAQPSKCSLHPAVPEVQGKQRVADATWSAGEVRQESVPTATAHFELSWVRAQTRSGVKTANEGARRKCILCFVSKKDVPEESRLHGKEVSSNSSFMCRTCMVCLCKKRICGSKAKSCYDVWHERKNLDLEATKQRRRLLESREQEDPEAAKRRKNSANANSQKKSPSKSPCPFQDAQFQDEEEQPDEDELVEEDQQDEEEGDKMDEDDIEAEETEEQYYDEVYSLRTLIPLRIPRRKRRRIRNNFHVSVVRSLAGCCEIILYLDSKIVVRLVK</sequence>
<feature type="compositionally biased region" description="Basic and acidic residues" evidence="1">
    <location>
        <begin position="252"/>
        <end position="263"/>
    </location>
</feature>
<evidence type="ECO:0000313" key="3">
    <source>
        <dbReference type="Proteomes" id="UP000693970"/>
    </source>
</evidence>
<dbReference type="Proteomes" id="UP000693970">
    <property type="component" value="Unassembled WGS sequence"/>
</dbReference>
<reference evidence="2" key="1">
    <citation type="journal article" date="2021" name="Sci. Rep.">
        <title>Diploid genomic architecture of Nitzschia inconspicua, an elite biomass production diatom.</title>
        <authorList>
            <person name="Oliver A."/>
            <person name="Podell S."/>
            <person name="Pinowska A."/>
            <person name="Traller J.C."/>
            <person name="Smith S.R."/>
            <person name="McClure R."/>
            <person name="Beliaev A."/>
            <person name="Bohutskyi P."/>
            <person name="Hill E.A."/>
            <person name="Rabines A."/>
            <person name="Zheng H."/>
            <person name="Allen L.Z."/>
            <person name="Kuo A."/>
            <person name="Grigoriev I.V."/>
            <person name="Allen A.E."/>
            <person name="Hazlebeck D."/>
            <person name="Allen E.E."/>
        </authorList>
    </citation>
    <scope>NUCLEOTIDE SEQUENCE</scope>
    <source>
        <strain evidence="2">Hildebrandi</strain>
    </source>
</reference>
<dbReference type="OrthoDB" id="10668307at2759"/>
<keyword evidence="3" id="KW-1185">Reference proteome</keyword>
<protein>
    <submittedName>
        <fullName evidence="2">Uncharacterized protein</fullName>
    </submittedName>
</protein>
<dbReference type="AlphaFoldDB" id="A0A9K3K4F2"/>
<proteinExistence type="predicted"/>
<dbReference type="EMBL" id="JAGRRH010000119">
    <property type="protein sequence ID" value="KAG7336549.1"/>
    <property type="molecule type" value="Genomic_DNA"/>
</dbReference>
<feature type="compositionally biased region" description="Low complexity" evidence="1">
    <location>
        <begin position="269"/>
        <end position="290"/>
    </location>
</feature>
<organism evidence="2 3">
    <name type="scientific">Nitzschia inconspicua</name>
    <dbReference type="NCBI Taxonomy" id="303405"/>
    <lineage>
        <taxon>Eukaryota</taxon>
        <taxon>Sar</taxon>
        <taxon>Stramenopiles</taxon>
        <taxon>Ochrophyta</taxon>
        <taxon>Bacillariophyta</taxon>
        <taxon>Bacillariophyceae</taxon>
        <taxon>Bacillariophycidae</taxon>
        <taxon>Bacillariales</taxon>
        <taxon>Bacillariaceae</taxon>
        <taxon>Nitzschia</taxon>
    </lineage>
</organism>
<evidence type="ECO:0000256" key="1">
    <source>
        <dbReference type="SAM" id="MobiDB-lite"/>
    </source>
</evidence>
<accession>A0A9K3K4F2</accession>
<reference evidence="2" key="2">
    <citation type="submission" date="2021-04" db="EMBL/GenBank/DDBJ databases">
        <authorList>
            <person name="Podell S."/>
        </authorList>
    </citation>
    <scope>NUCLEOTIDE SEQUENCE</scope>
    <source>
        <strain evidence="2">Hildebrandi</strain>
    </source>
</reference>
<feature type="compositionally biased region" description="Acidic residues" evidence="1">
    <location>
        <begin position="291"/>
        <end position="325"/>
    </location>
</feature>
<comment type="caution">
    <text evidence="2">The sequence shown here is derived from an EMBL/GenBank/DDBJ whole genome shotgun (WGS) entry which is preliminary data.</text>
</comment>
<name>A0A9K3K4F2_9STRA</name>
<gene>
    <name evidence="2" type="ORF">IV203_004820</name>
</gene>
<feature type="region of interest" description="Disordered" evidence="1">
    <location>
        <begin position="252"/>
        <end position="325"/>
    </location>
</feature>
<evidence type="ECO:0000313" key="2">
    <source>
        <dbReference type="EMBL" id="KAG7336549.1"/>
    </source>
</evidence>